<evidence type="ECO:0000313" key="2">
    <source>
        <dbReference type="Proteomes" id="UP001432209"/>
    </source>
</evidence>
<evidence type="ECO:0000313" key="1">
    <source>
        <dbReference type="EMBL" id="WUX51328.1"/>
    </source>
</evidence>
<keyword evidence="2" id="KW-1185">Reference proteome</keyword>
<organism evidence="1 2">
    <name type="scientific">Streptomyces niveus</name>
    <name type="common">Streptomyces spheroides</name>
    <dbReference type="NCBI Taxonomy" id="193462"/>
    <lineage>
        <taxon>Bacteria</taxon>
        <taxon>Bacillati</taxon>
        <taxon>Actinomycetota</taxon>
        <taxon>Actinomycetes</taxon>
        <taxon>Kitasatosporales</taxon>
        <taxon>Streptomycetaceae</taxon>
        <taxon>Streptomyces</taxon>
    </lineage>
</organism>
<protein>
    <recommendedName>
        <fullName evidence="3">Restriction endonuclease</fullName>
    </recommendedName>
</protein>
<proteinExistence type="predicted"/>
<name>A0ABZ1ZXY0_STRNV</name>
<dbReference type="EMBL" id="CP109495">
    <property type="protein sequence ID" value="WUX51328.1"/>
    <property type="molecule type" value="Genomic_DNA"/>
</dbReference>
<dbReference type="Proteomes" id="UP001432209">
    <property type="component" value="Chromosome"/>
</dbReference>
<reference evidence="1" key="1">
    <citation type="submission" date="2022-10" db="EMBL/GenBank/DDBJ databases">
        <title>The complete genomes of actinobacterial strains from the NBC collection.</title>
        <authorList>
            <person name="Joergensen T.S."/>
            <person name="Alvarez Arevalo M."/>
            <person name="Sterndorff E.B."/>
            <person name="Faurdal D."/>
            <person name="Vuksanovic O."/>
            <person name="Mourched A.-S."/>
            <person name="Charusanti P."/>
            <person name="Shaw S."/>
            <person name="Blin K."/>
            <person name="Weber T."/>
        </authorList>
    </citation>
    <scope>NUCLEOTIDE SEQUENCE</scope>
    <source>
        <strain evidence="1">NBC_01432</strain>
    </source>
</reference>
<gene>
    <name evidence="1" type="ORF">OG442_07120</name>
</gene>
<evidence type="ECO:0008006" key="3">
    <source>
        <dbReference type="Google" id="ProtNLM"/>
    </source>
</evidence>
<dbReference type="RefSeq" id="WP_329074972.1">
    <property type="nucleotide sequence ID" value="NZ_CP109495.1"/>
</dbReference>
<accession>A0ABZ1ZXY0</accession>
<sequence>MDYDLTRLGSREFEHLTQALTVKVIGNGVSIFGDGRDGGREAVFHGRIRFPDPSPDGPWDGYGVLQSKFRARPLGTKSDTPWLCSQIRRELSKWGDPKSARTQSGDLPEYLIIATNVVLSSVAEVGGIVRVEEYIRELVKEYGLPLRDWRVWHYDQIRTFLDLYPEIRQPYEALVTAGDVLAQMRHTLQLLQPSTDKQSIEIPRDASVNTEVTLGETSGVFNGVFSAEAARFLELHHEIHDTRGDLIFLKAVLRRALAAQGYNLSGDLRGRSSVIVENQRWKLVSTREVPQGNASVSKLAEARWLRDMRTPEECAEGVRLHLPKELDEFDRIILLASTEHAHGFSYRLMEIPKSLLENSIKNADASIFRRRSDSFVGRFPHPNEPTHLFKMACIMSAEKISITIPERYCIQHASWLVRPRRSTR</sequence>